<reference evidence="5" key="1">
    <citation type="submission" date="2022-10" db="EMBL/GenBank/DDBJ databases">
        <title>Genome assembly of Pristionchus species.</title>
        <authorList>
            <person name="Yoshida K."/>
            <person name="Sommer R.J."/>
        </authorList>
    </citation>
    <scope>NUCLEOTIDE SEQUENCE [LARGE SCALE GENOMIC DNA]</scope>
    <source>
        <strain evidence="5">RS5460</strain>
    </source>
</reference>
<proteinExistence type="predicted"/>
<keyword evidence="3" id="KW-0732">Signal</keyword>
<organism evidence="4 5">
    <name type="scientific">Pristionchus mayeri</name>
    <dbReference type="NCBI Taxonomy" id="1317129"/>
    <lineage>
        <taxon>Eukaryota</taxon>
        <taxon>Metazoa</taxon>
        <taxon>Ecdysozoa</taxon>
        <taxon>Nematoda</taxon>
        <taxon>Chromadorea</taxon>
        <taxon>Rhabditida</taxon>
        <taxon>Rhabditina</taxon>
        <taxon>Diplogasteromorpha</taxon>
        <taxon>Diplogasteroidea</taxon>
        <taxon>Neodiplogasteridae</taxon>
        <taxon>Pristionchus</taxon>
    </lineage>
</organism>
<feature type="signal peptide" evidence="3">
    <location>
        <begin position="1"/>
        <end position="15"/>
    </location>
</feature>
<evidence type="ECO:0000313" key="4">
    <source>
        <dbReference type="EMBL" id="GMR60589.1"/>
    </source>
</evidence>
<sequence length="216" mass="24306">MRPLILLFIIPSAELARLAPQPSDYLSPPEGDTWSPKQPPRPSTRKYSQYIITAFNWTINRTKFYAWNDFNITINMEEDDLGIKCKFDRTPVAIRLIPADRAESCSYYGGLVAYCPDFNSYILAYADSHGPGDYVLTSFSDGTLEGLHSTSGGFCDEGFQVPIKIISVPRDHAKFSNEKPIIQFHPRPKQKHRPSSVFTASMLISILVSLITVVIK</sequence>
<evidence type="ECO:0000256" key="3">
    <source>
        <dbReference type="SAM" id="SignalP"/>
    </source>
</evidence>
<keyword evidence="2" id="KW-1133">Transmembrane helix</keyword>
<keyword evidence="5" id="KW-1185">Reference proteome</keyword>
<feature type="transmembrane region" description="Helical" evidence="2">
    <location>
        <begin position="197"/>
        <end position="215"/>
    </location>
</feature>
<feature type="region of interest" description="Disordered" evidence="1">
    <location>
        <begin position="24"/>
        <end position="44"/>
    </location>
</feature>
<keyword evidence="2" id="KW-0812">Transmembrane</keyword>
<gene>
    <name evidence="4" type="ORF">PMAYCL1PPCAC_30784</name>
</gene>
<evidence type="ECO:0000313" key="5">
    <source>
        <dbReference type="Proteomes" id="UP001328107"/>
    </source>
</evidence>
<accession>A0AAN5DCH7</accession>
<dbReference type="EMBL" id="BTRK01000006">
    <property type="protein sequence ID" value="GMR60589.1"/>
    <property type="molecule type" value="Genomic_DNA"/>
</dbReference>
<dbReference type="Proteomes" id="UP001328107">
    <property type="component" value="Unassembled WGS sequence"/>
</dbReference>
<name>A0AAN5DCH7_9BILA</name>
<protein>
    <submittedName>
        <fullName evidence="4">Uncharacterized protein</fullName>
    </submittedName>
</protein>
<feature type="chain" id="PRO_5042910042" evidence="3">
    <location>
        <begin position="16"/>
        <end position="216"/>
    </location>
</feature>
<dbReference type="AlphaFoldDB" id="A0AAN5DCH7"/>
<keyword evidence="2" id="KW-0472">Membrane</keyword>
<evidence type="ECO:0000256" key="2">
    <source>
        <dbReference type="SAM" id="Phobius"/>
    </source>
</evidence>
<evidence type="ECO:0000256" key="1">
    <source>
        <dbReference type="SAM" id="MobiDB-lite"/>
    </source>
</evidence>
<comment type="caution">
    <text evidence="4">The sequence shown here is derived from an EMBL/GenBank/DDBJ whole genome shotgun (WGS) entry which is preliminary data.</text>
</comment>